<dbReference type="EMBL" id="JAMZIH010006369">
    <property type="protein sequence ID" value="KAJ1673995.1"/>
    <property type="molecule type" value="Genomic_DNA"/>
</dbReference>
<gene>
    <name evidence="1" type="ORF">EV182_004176</name>
</gene>
<sequence>MHILSCIALCLCICIGVAGAFVARDKHFYNPSFANTLSDKQLDRLADVAKRGRAALDISNGEILSRLLVPRQIGSHGYYDAQRLITTELEDHGFEVTWDNFTSSTPQGEVSFANIIGTKNPQAANRLVLAAHYESKVIPGGDFIGAMDSAVPVAILLNVARAVAEELDELDTDEITLQFIFFDGEEAFEEWTHTDSLYGSRHLAELWETPAATVVSGEDRDNGDDNPAELDRIDVLVLLDLIGAPTLKIHNLIQKTTVLFNQLEELEARLHKAGLVSDRYIIADSAVPFGFVDDDHRPFVRRNVPALHLISTPFPKEWH</sequence>
<protein>
    <submittedName>
        <fullName evidence="1">Uncharacterized protein</fullName>
    </submittedName>
</protein>
<evidence type="ECO:0000313" key="1">
    <source>
        <dbReference type="EMBL" id="KAJ1673995.1"/>
    </source>
</evidence>
<name>A0ACC1HDC7_9FUNG</name>
<feature type="non-terminal residue" evidence="1">
    <location>
        <position position="319"/>
    </location>
</feature>
<evidence type="ECO:0000313" key="2">
    <source>
        <dbReference type="Proteomes" id="UP001145114"/>
    </source>
</evidence>
<reference evidence="1" key="1">
    <citation type="submission" date="2022-06" db="EMBL/GenBank/DDBJ databases">
        <title>Phylogenomic reconstructions and comparative analyses of Kickxellomycotina fungi.</title>
        <authorList>
            <person name="Reynolds N.K."/>
            <person name="Stajich J.E."/>
            <person name="Barry K."/>
            <person name="Grigoriev I.V."/>
            <person name="Crous P."/>
            <person name="Smith M.E."/>
        </authorList>
    </citation>
    <scope>NUCLEOTIDE SEQUENCE</scope>
    <source>
        <strain evidence="1">RSA 2271</strain>
    </source>
</reference>
<proteinExistence type="predicted"/>
<comment type="caution">
    <text evidence="1">The sequence shown here is derived from an EMBL/GenBank/DDBJ whole genome shotgun (WGS) entry which is preliminary data.</text>
</comment>
<dbReference type="Proteomes" id="UP001145114">
    <property type="component" value="Unassembled WGS sequence"/>
</dbReference>
<keyword evidence="2" id="KW-1185">Reference proteome</keyword>
<organism evidence="1 2">
    <name type="scientific">Spiromyces aspiralis</name>
    <dbReference type="NCBI Taxonomy" id="68401"/>
    <lineage>
        <taxon>Eukaryota</taxon>
        <taxon>Fungi</taxon>
        <taxon>Fungi incertae sedis</taxon>
        <taxon>Zoopagomycota</taxon>
        <taxon>Kickxellomycotina</taxon>
        <taxon>Kickxellomycetes</taxon>
        <taxon>Kickxellales</taxon>
        <taxon>Kickxellaceae</taxon>
        <taxon>Spiromyces</taxon>
    </lineage>
</organism>
<accession>A0ACC1HDC7</accession>